<protein>
    <submittedName>
        <fullName evidence="2">Uncharacterized protein</fullName>
    </submittedName>
</protein>
<keyword evidence="3" id="KW-1185">Reference proteome</keyword>
<dbReference type="EMBL" id="GL883197">
    <property type="protein sequence ID" value="EGF97836.1"/>
    <property type="molecule type" value="Genomic_DNA"/>
</dbReference>
<dbReference type="GeneID" id="18925190"/>
<accession>F4SBZ3</accession>
<dbReference type="HOGENOM" id="CLU_625660_0_0_1"/>
<evidence type="ECO:0000313" key="2">
    <source>
        <dbReference type="EMBL" id="EGF97836.1"/>
    </source>
</evidence>
<dbReference type="VEuPathDB" id="FungiDB:MELLADRAFT_114047"/>
<dbReference type="Proteomes" id="UP000001072">
    <property type="component" value="Unassembled WGS sequence"/>
</dbReference>
<feature type="region of interest" description="Disordered" evidence="1">
    <location>
        <begin position="1"/>
        <end position="157"/>
    </location>
</feature>
<evidence type="ECO:0000256" key="1">
    <source>
        <dbReference type="SAM" id="MobiDB-lite"/>
    </source>
</evidence>
<dbReference type="InParanoid" id="F4SBZ3"/>
<dbReference type="KEGG" id="mlr:MELLADRAFT_114047"/>
<feature type="region of interest" description="Disordered" evidence="1">
    <location>
        <begin position="229"/>
        <end position="392"/>
    </location>
</feature>
<proteinExistence type="predicted"/>
<feature type="compositionally biased region" description="Polar residues" evidence="1">
    <location>
        <begin position="32"/>
        <end position="55"/>
    </location>
</feature>
<dbReference type="AlphaFoldDB" id="F4SBZ3"/>
<dbReference type="RefSeq" id="XP_007418905.1">
    <property type="nucleotide sequence ID" value="XM_007418843.1"/>
</dbReference>
<feature type="compositionally biased region" description="Polar residues" evidence="1">
    <location>
        <begin position="264"/>
        <end position="304"/>
    </location>
</feature>
<feature type="compositionally biased region" description="Polar residues" evidence="1">
    <location>
        <begin position="240"/>
        <end position="257"/>
    </location>
</feature>
<sequence length="392" mass="40937">MSAPNNIKEFNAQVKRTSERLNGGSTLPADAQATTGNQEENSHPTNTGGDNPGSQSAAPRGKGAKGKKATTSATSTKEQGNNVSAADQITSGSRNGNPEAPESLVEKQIPDSSIGDKTLPGKEAATESSTTKVADALPASTASGNMPEPGEAAQKQPALASLIAPEVIGKQTAGSTALPVVVGQTAQSKFLANTNTILTRINECSPDAIRAWLQSKGYDRVAINPAGAPTAAAKNPSVVDPSNAQTGTNASRATQEESALAARASTTAIKTATKPVTSGNGQSFGRPTPRSQSFSQHQAYTSTPVYDGPGGSNTNFNEGGRFDHRNNRPRNRRGSWHGNQGGRERSPQRRRFGGGGEAWRKEERRDDRRGDDRENGGPAGKAKDRNATTSWI</sequence>
<reference evidence="3" key="1">
    <citation type="journal article" date="2011" name="Proc. Natl. Acad. Sci. U.S.A.">
        <title>Obligate biotrophy features unraveled by the genomic analysis of rust fungi.</title>
        <authorList>
            <person name="Duplessis S."/>
            <person name="Cuomo C.A."/>
            <person name="Lin Y.-C."/>
            <person name="Aerts A."/>
            <person name="Tisserant E."/>
            <person name="Veneault-Fourrey C."/>
            <person name="Joly D.L."/>
            <person name="Hacquard S."/>
            <person name="Amselem J."/>
            <person name="Cantarel B.L."/>
            <person name="Chiu R."/>
            <person name="Coutinho P.M."/>
            <person name="Feau N."/>
            <person name="Field M."/>
            <person name="Frey P."/>
            <person name="Gelhaye E."/>
            <person name="Goldberg J."/>
            <person name="Grabherr M.G."/>
            <person name="Kodira C.D."/>
            <person name="Kohler A."/>
            <person name="Kuees U."/>
            <person name="Lindquist E.A."/>
            <person name="Lucas S.M."/>
            <person name="Mago R."/>
            <person name="Mauceli E."/>
            <person name="Morin E."/>
            <person name="Murat C."/>
            <person name="Pangilinan J.L."/>
            <person name="Park R."/>
            <person name="Pearson M."/>
            <person name="Quesneville H."/>
            <person name="Rouhier N."/>
            <person name="Sakthikumar S."/>
            <person name="Salamov A.A."/>
            <person name="Schmutz J."/>
            <person name="Selles B."/>
            <person name="Shapiro H."/>
            <person name="Tanguay P."/>
            <person name="Tuskan G.A."/>
            <person name="Henrissat B."/>
            <person name="Van de Peer Y."/>
            <person name="Rouze P."/>
            <person name="Ellis J.G."/>
            <person name="Dodds P.N."/>
            <person name="Schein J.E."/>
            <person name="Zhong S."/>
            <person name="Hamelin R.C."/>
            <person name="Grigoriev I.V."/>
            <person name="Szabo L.J."/>
            <person name="Martin F."/>
        </authorList>
    </citation>
    <scope>NUCLEOTIDE SEQUENCE [LARGE SCALE GENOMIC DNA]</scope>
    <source>
        <strain evidence="3">98AG31 / pathotype 3-4-7</strain>
    </source>
</reference>
<feature type="compositionally biased region" description="Polar residues" evidence="1">
    <location>
        <begin position="78"/>
        <end position="96"/>
    </location>
</feature>
<evidence type="ECO:0000313" key="3">
    <source>
        <dbReference type="Proteomes" id="UP000001072"/>
    </source>
</evidence>
<organism evidence="3">
    <name type="scientific">Melampsora larici-populina (strain 98AG31 / pathotype 3-4-7)</name>
    <name type="common">Poplar leaf rust fungus</name>
    <dbReference type="NCBI Taxonomy" id="747676"/>
    <lineage>
        <taxon>Eukaryota</taxon>
        <taxon>Fungi</taxon>
        <taxon>Dikarya</taxon>
        <taxon>Basidiomycota</taxon>
        <taxon>Pucciniomycotina</taxon>
        <taxon>Pucciniomycetes</taxon>
        <taxon>Pucciniales</taxon>
        <taxon>Melampsoraceae</taxon>
        <taxon>Melampsora</taxon>
    </lineage>
</organism>
<feature type="compositionally biased region" description="Basic and acidic residues" evidence="1">
    <location>
        <begin position="358"/>
        <end position="386"/>
    </location>
</feature>
<name>F4SBZ3_MELLP</name>
<gene>
    <name evidence="2" type="ORF">MELLADRAFT_114047</name>
</gene>